<dbReference type="Gene3D" id="3.30.60.10">
    <property type="entry name" value="Endochitinase-like"/>
    <property type="match status" value="2"/>
</dbReference>
<dbReference type="InterPro" id="IPR036861">
    <property type="entry name" value="Endochitinase-like_sf"/>
</dbReference>
<dbReference type="Pfam" id="PF01476">
    <property type="entry name" value="LysM"/>
    <property type="match status" value="2"/>
</dbReference>
<dbReference type="EMBL" id="NKUJ01000429">
    <property type="protein sequence ID" value="RMJ05192.1"/>
    <property type="molecule type" value="Genomic_DNA"/>
</dbReference>
<keyword evidence="4" id="KW-1015">Disulfide bond</keyword>
<keyword evidence="1 4" id="KW-0147">Chitin-binding</keyword>
<dbReference type="Proteomes" id="UP000277212">
    <property type="component" value="Unassembled WGS sequence"/>
</dbReference>
<feature type="disulfide bond" evidence="4">
    <location>
        <begin position="703"/>
        <end position="717"/>
    </location>
</feature>
<feature type="domain" description="LysM" evidence="8">
    <location>
        <begin position="268"/>
        <end position="316"/>
    </location>
</feature>
<dbReference type="AlphaFoldDB" id="A0A3M2RJ08"/>
<dbReference type="PANTHER" id="PTHR34997">
    <property type="entry name" value="AM15"/>
    <property type="match status" value="1"/>
</dbReference>
<feature type="domain" description="Chitin-binding type-1" evidence="7">
    <location>
        <begin position="630"/>
        <end position="676"/>
    </location>
</feature>
<evidence type="ECO:0000256" key="3">
    <source>
        <dbReference type="ARBA" id="ARBA00044955"/>
    </source>
</evidence>
<accession>A0A3M2RJ08</accession>
<dbReference type="InterPro" id="IPR018392">
    <property type="entry name" value="LysM"/>
</dbReference>
<evidence type="ECO:0008006" key="11">
    <source>
        <dbReference type="Google" id="ProtNLM"/>
    </source>
</evidence>
<feature type="domain" description="LysM" evidence="8">
    <location>
        <begin position="218"/>
        <end position="263"/>
    </location>
</feature>
<gene>
    <name evidence="9" type="ORF">CDV36_014137</name>
</gene>
<feature type="domain" description="LysM" evidence="8">
    <location>
        <begin position="351"/>
        <end position="397"/>
    </location>
</feature>
<protein>
    <recommendedName>
        <fullName evidence="11">LysM domain-containing protein</fullName>
    </recommendedName>
</protein>
<feature type="domain" description="Chitin-binding type-1" evidence="7">
    <location>
        <begin position="684"/>
        <end position="729"/>
    </location>
</feature>
<dbReference type="CDD" id="cd11618">
    <property type="entry name" value="ChtBD1_1"/>
    <property type="match status" value="2"/>
</dbReference>
<keyword evidence="6" id="KW-0732">Signal</keyword>
<organism evidence="9 10">
    <name type="scientific">Fusarium kuroshium</name>
    <dbReference type="NCBI Taxonomy" id="2010991"/>
    <lineage>
        <taxon>Eukaryota</taxon>
        <taxon>Fungi</taxon>
        <taxon>Dikarya</taxon>
        <taxon>Ascomycota</taxon>
        <taxon>Pezizomycotina</taxon>
        <taxon>Sordariomycetes</taxon>
        <taxon>Hypocreomycetidae</taxon>
        <taxon>Hypocreales</taxon>
        <taxon>Nectriaceae</taxon>
        <taxon>Fusarium</taxon>
        <taxon>Fusarium solani species complex</taxon>
    </lineage>
</organism>
<dbReference type="PROSITE" id="PS50941">
    <property type="entry name" value="CHIT_BIND_I_2"/>
    <property type="match status" value="2"/>
</dbReference>
<evidence type="ECO:0000259" key="7">
    <source>
        <dbReference type="PROSITE" id="PS50941"/>
    </source>
</evidence>
<proteinExistence type="inferred from homology"/>
<evidence type="ECO:0000259" key="8">
    <source>
        <dbReference type="PROSITE" id="PS51782"/>
    </source>
</evidence>
<dbReference type="CDD" id="cd00118">
    <property type="entry name" value="LysM"/>
    <property type="match status" value="2"/>
</dbReference>
<name>A0A3M2RJ08_9HYPO</name>
<dbReference type="OrthoDB" id="5985073at2759"/>
<reference evidence="9 10" key="1">
    <citation type="submission" date="2017-06" db="EMBL/GenBank/DDBJ databases">
        <title>Comparative genomic analysis of Ambrosia Fusariam Clade fungi.</title>
        <authorList>
            <person name="Stajich J.E."/>
            <person name="Carrillo J."/>
            <person name="Kijimoto T."/>
            <person name="Eskalen A."/>
            <person name="O'Donnell K."/>
            <person name="Kasson M."/>
        </authorList>
    </citation>
    <scope>NUCLEOTIDE SEQUENCE [LARGE SCALE GENOMIC DNA]</scope>
    <source>
        <strain evidence="9">UCR3666</strain>
    </source>
</reference>
<comment type="caution">
    <text evidence="9">The sequence shown here is derived from an EMBL/GenBank/DDBJ whole genome shotgun (WGS) entry which is preliminary data.</text>
</comment>
<feature type="region of interest" description="Disordered" evidence="5">
    <location>
        <begin position="584"/>
        <end position="631"/>
    </location>
</feature>
<evidence type="ECO:0000313" key="9">
    <source>
        <dbReference type="EMBL" id="RMJ05192.1"/>
    </source>
</evidence>
<dbReference type="InterPro" id="IPR052210">
    <property type="entry name" value="LysM1-like"/>
</dbReference>
<comment type="caution">
    <text evidence="4">Lacks conserved residue(s) required for the propagation of feature annotation.</text>
</comment>
<evidence type="ECO:0000256" key="2">
    <source>
        <dbReference type="ARBA" id="ARBA00023026"/>
    </source>
</evidence>
<dbReference type="SMART" id="SM00270">
    <property type="entry name" value="ChtBD1"/>
    <property type="match status" value="2"/>
</dbReference>
<comment type="similarity">
    <text evidence="3">Belongs to the secreted LysM effector family.</text>
</comment>
<evidence type="ECO:0000256" key="5">
    <source>
        <dbReference type="SAM" id="MobiDB-lite"/>
    </source>
</evidence>
<sequence length="729" mass="79887">MRRGPYQPNTAQLLGIILCSFLSSVLAQEYSWSLGVVDSSILLGANQTCLDVFNANVSCAPIIQDLFENPYLDLEEPDLSAFCQNTCYSSLVSQRDRIQAECEGAIYQDPVSEWRWQPTYLVETAILAFNITCLKRSDDSLCNIWYREGASKVENPDCDECYVMLPFLEAVLPAGHHDRGSSMYESATSSCQFDGPPITKTMSGLFISSPTASSSCDSQYKIQSGDTYLSVSLSQNVSTHDLITANGLKYSLKNFPASGTLCIRNQCQVYVVKDGDTCDSIQETTHLNFAELRSWNPYINGLCNNIADKVNQTICASNPLGDFSMSDSIPSESATLVPDNLAPNTTTNCSIYHEVQAKDDCSTLGVKYGIELKDFIFLNPMVWENCTNLWLNTSYCVAPVGSISEYPGYGPEKPTFDFEPVDIVFLPWEDPWEEWRNRQKLVPLATGTRKDCWNYDWWNNSEVSLPEVSSVAFVYEVNLELFLAWNPSLEGEEIIKPSVSYCVALSEPTPTPWKPPNPRAPGEPEDCIAWFPATLSCEIHVINMRMDMGTFVKLNPSVGEDCSTFIHGTWYCYQVIADNDWNLGDEEESPDGTHTTLSSTKALSTQATKTTSQVASATPSPTRTTKVSPDGTCGGSEGYTCKGSDFGDCCSSSGYCGSKDAYCGGGCQIKYGTCNVGSDRISPDGTCGGDKGYTCEGSEFGKCCSEYGYCGSESANCGKGCQSRFGSCT</sequence>
<dbReference type="SUPFAM" id="SSF54106">
    <property type="entry name" value="LysM domain"/>
    <property type="match status" value="2"/>
</dbReference>
<feature type="compositionally biased region" description="Polar residues" evidence="5">
    <location>
        <begin position="592"/>
        <end position="627"/>
    </location>
</feature>
<evidence type="ECO:0000256" key="1">
    <source>
        <dbReference type="ARBA" id="ARBA00022669"/>
    </source>
</evidence>
<feature type="disulfide bond" evidence="4">
    <location>
        <begin position="649"/>
        <end position="663"/>
    </location>
</feature>
<dbReference type="PROSITE" id="PS51782">
    <property type="entry name" value="LYSM"/>
    <property type="match status" value="3"/>
</dbReference>
<dbReference type="SMART" id="SM00257">
    <property type="entry name" value="LysM"/>
    <property type="match status" value="3"/>
</dbReference>
<dbReference type="InterPro" id="IPR001002">
    <property type="entry name" value="Chitin-bd_1"/>
</dbReference>
<dbReference type="PANTHER" id="PTHR34997:SF1">
    <property type="entry name" value="PEPTIDOGLYCAN-BINDING LYSIN DOMAIN"/>
    <property type="match status" value="1"/>
</dbReference>
<evidence type="ECO:0000256" key="6">
    <source>
        <dbReference type="SAM" id="SignalP"/>
    </source>
</evidence>
<feature type="chain" id="PRO_5018002249" description="LysM domain-containing protein" evidence="6">
    <location>
        <begin position="28"/>
        <end position="729"/>
    </location>
</feature>
<feature type="signal peptide" evidence="6">
    <location>
        <begin position="1"/>
        <end position="27"/>
    </location>
</feature>
<dbReference type="GO" id="GO:0008061">
    <property type="term" value="F:chitin binding"/>
    <property type="evidence" value="ECO:0007669"/>
    <property type="project" value="UniProtKB-UniRule"/>
</dbReference>
<evidence type="ECO:0000256" key="4">
    <source>
        <dbReference type="PROSITE-ProRule" id="PRU00261"/>
    </source>
</evidence>
<keyword evidence="2" id="KW-0843">Virulence</keyword>
<dbReference type="InterPro" id="IPR036779">
    <property type="entry name" value="LysM_dom_sf"/>
</dbReference>
<dbReference type="Gene3D" id="3.10.350.10">
    <property type="entry name" value="LysM domain"/>
    <property type="match status" value="2"/>
</dbReference>
<evidence type="ECO:0000313" key="10">
    <source>
        <dbReference type="Proteomes" id="UP000277212"/>
    </source>
</evidence>
<keyword evidence="10" id="KW-1185">Reference proteome</keyword>
<dbReference type="SUPFAM" id="SSF57016">
    <property type="entry name" value="Plant lectins/antimicrobial peptides"/>
    <property type="match status" value="2"/>
</dbReference>